<dbReference type="Proteomes" id="UP001501563">
    <property type="component" value="Unassembled WGS sequence"/>
</dbReference>
<evidence type="ECO:0000256" key="2">
    <source>
        <dbReference type="SAM" id="SignalP"/>
    </source>
</evidence>
<organism evidence="3 4">
    <name type="scientific">Streptomyces lannensis</name>
    <dbReference type="NCBI Taxonomy" id="766498"/>
    <lineage>
        <taxon>Bacteria</taxon>
        <taxon>Bacillati</taxon>
        <taxon>Actinomycetota</taxon>
        <taxon>Actinomycetes</taxon>
        <taxon>Kitasatosporales</taxon>
        <taxon>Streptomycetaceae</taxon>
        <taxon>Streptomyces</taxon>
    </lineage>
</organism>
<feature type="signal peptide" evidence="2">
    <location>
        <begin position="1"/>
        <end position="21"/>
    </location>
</feature>
<feature type="region of interest" description="Disordered" evidence="1">
    <location>
        <begin position="19"/>
        <end position="40"/>
    </location>
</feature>
<reference evidence="4" key="1">
    <citation type="journal article" date="2019" name="Int. J. Syst. Evol. Microbiol.">
        <title>The Global Catalogue of Microorganisms (GCM) 10K type strain sequencing project: providing services to taxonomists for standard genome sequencing and annotation.</title>
        <authorList>
            <consortium name="The Broad Institute Genomics Platform"/>
            <consortium name="The Broad Institute Genome Sequencing Center for Infectious Disease"/>
            <person name="Wu L."/>
            <person name="Ma J."/>
        </authorList>
    </citation>
    <scope>NUCLEOTIDE SEQUENCE [LARGE SCALE GENOMIC DNA]</scope>
    <source>
        <strain evidence="4">JCM 16578</strain>
    </source>
</reference>
<evidence type="ECO:0000313" key="4">
    <source>
        <dbReference type="Proteomes" id="UP001501563"/>
    </source>
</evidence>
<proteinExistence type="predicted"/>
<dbReference type="RefSeq" id="WP_331269041.1">
    <property type="nucleotide sequence ID" value="NZ_BAAAZA010000007.1"/>
</dbReference>
<keyword evidence="4" id="KW-1185">Reference proteome</keyword>
<dbReference type="PROSITE" id="PS51257">
    <property type="entry name" value="PROKAR_LIPOPROTEIN"/>
    <property type="match status" value="1"/>
</dbReference>
<feature type="region of interest" description="Disordered" evidence="1">
    <location>
        <begin position="78"/>
        <end position="102"/>
    </location>
</feature>
<gene>
    <name evidence="3" type="ORF">GCM10022207_30820</name>
</gene>
<feature type="compositionally biased region" description="Low complexity" evidence="1">
    <location>
        <begin position="87"/>
        <end position="102"/>
    </location>
</feature>
<feature type="chain" id="PRO_5047043606" description="Secreted protein" evidence="2">
    <location>
        <begin position="22"/>
        <end position="102"/>
    </location>
</feature>
<comment type="caution">
    <text evidence="3">The sequence shown here is derived from an EMBL/GenBank/DDBJ whole genome shotgun (WGS) entry which is preliminary data.</text>
</comment>
<protein>
    <recommendedName>
        <fullName evidence="5">Secreted protein</fullName>
    </recommendedName>
</protein>
<keyword evidence="2" id="KW-0732">Signal</keyword>
<evidence type="ECO:0000256" key="1">
    <source>
        <dbReference type="SAM" id="MobiDB-lite"/>
    </source>
</evidence>
<feature type="compositionally biased region" description="Low complexity" evidence="1">
    <location>
        <begin position="19"/>
        <end position="36"/>
    </location>
</feature>
<evidence type="ECO:0008006" key="5">
    <source>
        <dbReference type="Google" id="ProtNLM"/>
    </source>
</evidence>
<sequence length="102" mass="10011">MRYTAAALAVAALVLTGCSQASSGSDGSADPSSTADRAASAEQIAACTNALVAKKNDTADSGTPECKALSPEDYLKALQAAKDKAQDASQDGGADASESAQG</sequence>
<name>A0ABP7K3A0_9ACTN</name>
<accession>A0ABP7K3A0</accession>
<dbReference type="EMBL" id="BAAAZA010000007">
    <property type="protein sequence ID" value="GAA3864417.1"/>
    <property type="molecule type" value="Genomic_DNA"/>
</dbReference>
<evidence type="ECO:0000313" key="3">
    <source>
        <dbReference type="EMBL" id="GAA3864417.1"/>
    </source>
</evidence>